<keyword evidence="9 12" id="KW-0472">Membrane</keyword>
<dbReference type="EMBL" id="OUUZ01000001">
    <property type="protein sequence ID" value="SPQ18628.1"/>
    <property type="molecule type" value="Genomic_DNA"/>
</dbReference>
<keyword evidence="5" id="KW-0808">Transferase</keyword>
<name>A0A446B874_9PEZI</name>
<dbReference type="GO" id="GO:0005789">
    <property type="term" value="C:endoplasmic reticulum membrane"/>
    <property type="evidence" value="ECO:0007669"/>
    <property type="project" value="UniProtKB-SubCell"/>
</dbReference>
<dbReference type="InterPro" id="IPR005599">
    <property type="entry name" value="GPI_mannosylTrfase"/>
</dbReference>
<dbReference type="AlphaFoldDB" id="A0A446B874"/>
<comment type="pathway">
    <text evidence="2">Protein modification; protein glycosylation.</text>
</comment>
<evidence type="ECO:0000256" key="12">
    <source>
        <dbReference type="RuleBase" id="RU363075"/>
    </source>
</evidence>
<protein>
    <recommendedName>
        <fullName evidence="12">Mannosyltransferase</fullName>
        <ecNumber evidence="12">2.4.1.-</ecNumber>
    </recommendedName>
</protein>
<evidence type="ECO:0000256" key="11">
    <source>
        <dbReference type="ARBA" id="ARBA00048899"/>
    </source>
</evidence>
<evidence type="ECO:0000256" key="1">
    <source>
        <dbReference type="ARBA" id="ARBA00004477"/>
    </source>
</evidence>
<feature type="transmembrane region" description="Helical" evidence="12">
    <location>
        <begin position="345"/>
        <end position="366"/>
    </location>
</feature>
<feature type="transmembrane region" description="Helical" evidence="12">
    <location>
        <begin position="320"/>
        <end position="339"/>
    </location>
</feature>
<evidence type="ECO:0000256" key="6">
    <source>
        <dbReference type="ARBA" id="ARBA00022692"/>
    </source>
</evidence>
<evidence type="ECO:0000313" key="15">
    <source>
        <dbReference type="Proteomes" id="UP000289323"/>
    </source>
</evidence>
<comment type="catalytic activity">
    <reaction evidence="11">
        <text>an alpha-D-Man-(1-&gt;2)-alpha-D-Man-(1-&gt;2)-alpha-D-Man-(1-&gt;3)-[alpha-D-Man-(1-&gt;2)-alpha-D-Man-(1-&gt;3)-alpha-D-Man-(1-&gt;6)]-beta-D-Man-(1-&gt;4)-beta-D-GlcNAc-(1-&gt;4)-alpha-D-GlcNAc-diphospho-di-trans,poly-cis-dolichol + a di-trans,poly-cis-dolichyl beta-D-mannosyl phosphate = an alpha-D-Man-(1-&gt;2)-alpha-D-Man-(1-&gt;2)-alpha-D-Man-(1-&gt;3)-[alpha-D-Man-(1-&gt;2)-alpha-D-Man-(1-&gt;3)-[alpha-D-Man-(1-&gt;6)]-alpha-D-Man-(1-&gt;6)]-beta-D-Man-(1-&gt;4)-beta-D-GlcNAc-(1-&gt;4)-alpha-D-GlcNAc-diphospho-di-trans,poly-cis-dolichol + a di-trans,poly-cis-dolichyl phosphate + H(+)</text>
        <dbReference type="Rhea" id="RHEA:29535"/>
        <dbReference type="Rhea" id="RHEA-COMP:19498"/>
        <dbReference type="Rhea" id="RHEA-COMP:19501"/>
        <dbReference type="Rhea" id="RHEA-COMP:19518"/>
        <dbReference type="Rhea" id="RHEA-COMP:19519"/>
        <dbReference type="ChEBI" id="CHEBI:15378"/>
        <dbReference type="ChEBI" id="CHEBI:57683"/>
        <dbReference type="ChEBI" id="CHEBI:58211"/>
        <dbReference type="ChEBI" id="CHEBI:132517"/>
        <dbReference type="ChEBI" id="CHEBI:132519"/>
        <dbReference type="EC" id="2.4.1.260"/>
    </reaction>
    <physiologicalReaction direction="left-to-right" evidence="11">
        <dbReference type="Rhea" id="RHEA:29536"/>
    </physiologicalReaction>
</comment>
<dbReference type="PANTHER" id="PTHR22760">
    <property type="entry name" value="GLYCOSYLTRANSFERASE"/>
    <property type="match status" value="1"/>
</dbReference>
<gene>
    <name evidence="14" type="ORF">TT172_LOCUS1047</name>
</gene>
<feature type="transmembrane region" description="Helical" evidence="12">
    <location>
        <begin position="25"/>
        <end position="44"/>
    </location>
</feature>
<comment type="similarity">
    <text evidence="3 12">Belongs to the glycosyltransferase 22 family.</text>
</comment>
<dbReference type="Proteomes" id="UP000289323">
    <property type="component" value="Unassembled WGS sequence"/>
</dbReference>
<evidence type="ECO:0000313" key="14">
    <source>
        <dbReference type="EMBL" id="SPQ18628.1"/>
    </source>
</evidence>
<feature type="compositionally biased region" description="Acidic residues" evidence="13">
    <location>
        <begin position="579"/>
        <end position="588"/>
    </location>
</feature>
<dbReference type="EC" id="2.4.1.-" evidence="12"/>
<evidence type="ECO:0000256" key="13">
    <source>
        <dbReference type="SAM" id="MobiDB-lite"/>
    </source>
</evidence>
<keyword evidence="6 12" id="KW-0812">Transmembrane</keyword>
<keyword evidence="8 12" id="KW-1133">Transmembrane helix</keyword>
<dbReference type="PANTHER" id="PTHR22760:SF1">
    <property type="entry name" value="DOL-P-MAN:MAN(7)GLCNAC(2)-PP-DOL ALPHA-1,6-MANNOSYLTRANSFERASE"/>
    <property type="match status" value="1"/>
</dbReference>
<proteinExistence type="inferred from homology"/>
<sequence length="665" mass="71671">MAPPPGAKARRDDDKQHTDVYSRNILLPLSIPGLILAHLVVAPYTKVEESFNMQAAHDVLVYGTPTSDIHHKLSSTYDHFTFPGAVPRTFIGPVMLAGFAQPVVALVGFQHAQLIVRAILGLFNAACILMFAWNIKRAYGAGTARWYLLLQASQFHVVFYASRTLPNMFAFGLTTLAFAFLLPNPSSFARTAGRQRMSIAMFVFAAAVFRSEVALLLITTVFYLVLVPELSLERVIFPFATSFLTALATSIPIDSYFWQRPLWPELWGFYYNVVQGAASNWGVSPWHYYFSSALPRLLVNPLTYTALIPFSLWHPALRRAAAKLVIPSVLFIAIYSFQPHKETRFIFYAVPPLTAAAALSANFLFARQRKSKAPIASTLLTAALLLSVLASLLASTAMLALSALNYPGGEAVSHLRSVVLQDPTAAAAAADGNPSSAIIPVHADVLTCMTGLTLFSTTSSSFPPSTLLDATSTSSPPLIGQQQQHQNDGHRGGGGGVRLAVDRTEDPRTLARPDFWRRFAYLVLEDPAAIPAGAGEWEPVAVVQAYAGIEVLRPSSSSSSSSVDEPSPGAGGGAGAGDGDGDDGDEEDRGGGGRKKTKKGAAVARPPVVGNGRLIAAWKRRVRAVTGGWWIGPRMVDRVYILRQRRGVADGRAGGRTRERAVEAS</sequence>
<keyword evidence="7 12" id="KW-0256">Endoplasmic reticulum</keyword>
<comment type="subcellular location">
    <subcellularLocation>
        <location evidence="1 12">Endoplasmic reticulum membrane</location>
        <topology evidence="1 12">Multi-pass membrane protein</topology>
    </subcellularLocation>
</comment>
<dbReference type="GO" id="GO:0052917">
    <property type="term" value="F:dol-P-Man:Man(7)GlcNAc(2)-PP-Dol alpha-1,6-mannosyltransferase activity"/>
    <property type="evidence" value="ECO:0007669"/>
    <property type="project" value="UniProtKB-EC"/>
</dbReference>
<organism evidence="14 15">
    <name type="scientific">Thermothielavioides terrestris</name>
    <dbReference type="NCBI Taxonomy" id="2587410"/>
    <lineage>
        <taxon>Eukaryota</taxon>
        <taxon>Fungi</taxon>
        <taxon>Dikarya</taxon>
        <taxon>Ascomycota</taxon>
        <taxon>Pezizomycotina</taxon>
        <taxon>Sordariomycetes</taxon>
        <taxon>Sordariomycetidae</taxon>
        <taxon>Sordariales</taxon>
        <taxon>Chaetomiaceae</taxon>
        <taxon>Thermothielavioides</taxon>
    </lineage>
</organism>
<feature type="region of interest" description="Disordered" evidence="13">
    <location>
        <begin position="466"/>
        <end position="505"/>
    </location>
</feature>
<dbReference type="UniPathway" id="UPA00378"/>
<evidence type="ECO:0000256" key="4">
    <source>
        <dbReference type="ARBA" id="ARBA00022676"/>
    </source>
</evidence>
<evidence type="ECO:0000256" key="3">
    <source>
        <dbReference type="ARBA" id="ARBA00007063"/>
    </source>
</evidence>
<reference evidence="14 15" key="1">
    <citation type="submission" date="2018-04" db="EMBL/GenBank/DDBJ databases">
        <authorList>
            <person name="Huttner S."/>
            <person name="Dainat J."/>
        </authorList>
    </citation>
    <scope>NUCLEOTIDE SEQUENCE [LARGE SCALE GENOMIC DNA]</scope>
</reference>
<evidence type="ECO:0000256" key="10">
    <source>
        <dbReference type="ARBA" id="ARBA00044721"/>
    </source>
</evidence>
<feature type="transmembrane region" description="Helical" evidence="12">
    <location>
        <begin position="168"/>
        <end position="187"/>
    </location>
</feature>
<evidence type="ECO:0000256" key="9">
    <source>
        <dbReference type="ARBA" id="ARBA00023136"/>
    </source>
</evidence>
<evidence type="ECO:0000256" key="7">
    <source>
        <dbReference type="ARBA" id="ARBA00022824"/>
    </source>
</evidence>
<feature type="compositionally biased region" description="Gly residues" evidence="13">
    <location>
        <begin position="569"/>
        <end position="578"/>
    </location>
</feature>
<keyword evidence="4 12" id="KW-0328">Glycosyltransferase</keyword>
<feature type="transmembrane region" description="Helical" evidence="12">
    <location>
        <begin position="115"/>
        <end position="134"/>
    </location>
</feature>
<comment type="function">
    <text evidence="10">Mannosyltransferase that operates in the biosynthetic pathway of dolichol-linked oligosaccharides, the glycan precursors employed in protein asparagine (N)-glycosylation. The assembly of dolichol-linked oligosaccharides begins on the cytosolic side of the endoplasmic reticulum membrane and finishes in its lumen. The sequential addition of sugars to dolichol pyrophosphate produces dolichol-linked oligosaccharides containing fourteen sugars, including two GlcNAcs, nine mannoses and three glucoses. Once assembled, the oligosaccharide is transferred from the lipid to nascent proteins by oligosaccharyltransferases. In the lumen of the endoplasmic reticulum, adds the eighth mannose residue in an alpha-1,6 linkage onto Man(7)GlcNAc(2)-PP-dolichol to produce Man(8)GlcNAc(2)-PP-dolichol.</text>
</comment>
<feature type="transmembrane region" description="Helical" evidence="12">
    <location>
        <begin position="236"/>
        <end position="257"/>
    </location>
</feature>
<feature type="transmembrane region" description="Helical" evidence="12">
    <location>
        <begin position="378"/>
        <end position="404"/>
    </location>
</feature>
<dbReference type="GO" id="GO:0006487">
    <property type="term" value="P:protein N-linked glycosylation"/>
    <property type="evidence" value="ECO:0007669"/>
    <property type="project" value="TreeGrafter"/>
</dbReference>
<accession>A0A446B874</accession>
<evidence type="ECO:0000256" key="2">
    <source>
        <dbReference type="ARBA" id="ARBA00004922"/>
    </source>
</evidence>
<feature type="transmembrane region" description="Helical" evidence="12">
    <location>
        <begin position="199"/>
        <end position="224"/>
    </location>
</feature>
<feature type="transmembrane region" description="Helical" evidence="12">
    <location>
        <begin position="90"/>
        <end position="109"/>
    </location>
</feature>
<evidence type="ECO:0000256" key="5">
    <source>
        <dbReference type="ARBA" id="ARBA00022679"/>
    </source>
</evidence>
<dbReference type="Pfam" id="PF03901">
    <property type="entry name" value="Glyco_transf_22"/>
    <property type="match status" value="1"/>
</dbReference>
<evidence type="ECO:0000256" key="8">
    <source>
        <dbReference type="ARBA" id="ARBA00022989"/>
    </source>
</evidence>
<feature type="region of interest" description="Disordered" evidence="13">
    <location>
        <begin position="554"/>
        <end position="605"/>
    </location>
</feature>